<protein>
    <submittedName>
        <fullName evidence="1">Uncharacterized protein</fullName>
    </submittedName>
</protein>
<accession>A0A4Y2M3L1</accession>
<sequence>MLLFLMPLQQLCHLDGHGTVHCVPASERLLFRNDGIPTGPVQCNSAGGISRKTHSSGAMGLCLISCTTVLSYTKFMSPPAHRKSRTSAGLMVKEESAASVGTRPWTPEGRSLLCPLPLCFSWV</sequence>
<keyword evidence="3" id="KW-1185">Reference proteome</keyword>
<proteinExistence type="predicted"/>
<name>A0A4Y2M3L1_ARAVE</name>
<evidence type="ECO:0000313" key="2">
    <source>
        <dbReference type="EMBL" id="GBN21639.1"/>
    </source>
</evidence>
<comment type="caution">
    <text evidence="1">The sequence shown here is derived from an EMBL/GenBank/DDBJ whole genome shotgun (WGS) entry which is preliminary data.</text>
</comment>
<evidence type="ECO:0000313" key="3">
    <source>
        <dbReference type="Proteomes" id="UP000499080"/>
    </source>
</evidence>
<gene>
    <name evidence="1" type="ORF">AVEN_151558_1</name>
    <name evidence="2" type="ORF">AVEN_151797_1</name>
</gene>
<dbReference type="AlphaFoldDB" id="A0A4Y2M3L1"/>
<reference evidence="1 3" key="1">
    <citation type="journal article" date="2019" name="Sci. Rep.">
        <title>Orb-weaving spider Araneus ventricosus genome elucidates the spidroin gene catalogue.</title>
        <authorList>
            <person name="Kono N."/>
            <person name="Nakamura H."/>
            <person name="Ohtoshi R."/>
            <person name="Moran D.A.P."/>
            <person name="Shinohara A."/>
            <person name="Yoshida Y."/>
            <person name="Fujiwara M."/>
            <person name="Mori M."/>
            <person name="Tomita M."/>
            <person name="Arakawa K."/>
        </authorList>
    </citation>
    <scope>NUCLEOTIDE SEQUENCE [LARGE SCALE GENOMIC DNA]</scope>
</reference>
<evidence type="ECO:0000313" key="1">
    <source>
        <dbReference type="EMBL" id="GBN21635.1"/>
    </source>
</evidence>
<dbReference type="EMBL" id="BGPR01202490">
    <property type="protein sequence ID" value="GBN21639.1"/>
    <property type="molecule type" value="Genomic_DNA"/>
</dbReference>
<dbReference type="EMBL" id="BGPR01202489">
    <property type="protein sequence ID" value="GBN21635.1"/>
    <property type="molecule type" value="Genomic_DNA"/>
</dbReference>
<organism evidence="1 3">
    <name type="scientific">Araneus ventricosus</name>
    <name type="common">Orbweaver spider</name>
    <name type="synonym">Epeira ventricosa</name>
    <dbReference type="NCBI Taxonomy" id="182803"/>
    <lineage>
        <taxon>Eukaryota</taxon>
        <taxon>Metazoa</taxon>
        <taxon>Ecdysozoa</taxon>
        <taxon>Arthropoda</taxon>
        <taxon>Chelicerata</taxon>
        <taxon>Arachnida</taxon>
        <taxon>Araneae</taxon>
        <taxon>Araneomorphae</taxon>
        <taxon>Entelegynae</taxon>
        <taxon>Araneoidea</taxon>
        <taxon>Araneidae</taxon>
        <taxon>Araneus</taxon>
    </lineage>
</organism>
<dbReference type="Proteomes" id="UP000499080">
    <property type="component" value="Unassembled WGS sequence"/>
</dbReference>